<dbReference type="PANTHER" id="PTHR12704">
    <property type="entry name" value="TRANS-GOLGI PROTEIN GMX33"/>
    <property type="match status" value="1"/>
</dbReference>
<evidence type="ECO:0000313" key="8">
    <source>
        <dbReference type="EMBL" id="NWW66234.1"/>
    </source>
</evidence>
<feature type="region of interest" description="Disordered" evidence="7">
    <location>
        <begin position="1"/>
        <end position="41"/>
    </location>
</feature>
<dbReference type="GO" id="GO:0007030">
    <property type="term" value="P:Golgi organization"/>
    <property type="evidence" value="ECO:0007669"/>
    <property type="project" value="TreeGrafter"/>
</dbReference>
<evidence type="ECO:0000256" key="6">
    <source>
        <dbReference type="ARBA" id="ARBA00023136"/>
    </source>
</evidence>
<dbReference type="Gene3D" id="1.10.3630.10">
    <property type="entry name" value="yeast vps74-n-term truncation variant domain like"/>
    <property type="match status" value="1"/>
</dbReference>
<evidence type="ECO:0000256" key="1">
    <source>
        <dbReference type="ARBA" id="ARBA00004344"/>
    </source>
</evidence>
<dbReference type="GO" id="GO:0000139">
    <property type="term" value="C:Golgi membrane"/>
    <property type="evidence" value="ECO:0007669"/>
    <property type="project" value="GOC"/>
</dbReference>
<dbReference type="GO" id="GO:0048194">
    <property type="term" value="P:Golgi vesicle budding"/>
    <property type="evidence" value="ECO:0007669"/>
    <property type="project" value="TreeGrafter"/>
</dbReference>
<dbReference type="FunFam" id="1.10.3630.10:FF:000005">
    <property type="entry name" value="Uncharacterized protein"/>
    <property type="match status" value="1"/>
</dbReference>
<dbReference type="Proteomes" id="UP000542689">
    <property type="component" value="Unassembled WGS sequence"/>
</dbReference>
<keyword evidence="4" id="KW-0333">Golgi apparatus</keyword>
<proteinExistence type="inferred from homology"/>
<dbReference type="GO" id="GO:0005829">
    <property type="term" value="C:cytosol"/>
    <property type="evidence" value="ECO:0007669"/>
    <property type="project" value="TreeGrafter"/>
</dbReference>
<gene>
    <name evidence="8" type="primary">Golph3l_1</name>
    <name evidence="8" type="ORF">IFRKOW_R14778</name>
</gene>
<dbReference type="GO" id="GO:0032580">
    <property type="term" value="C:Golgi cisterna membrane"/>
    <property type="evidence" value="ECO:0007669"/>
    <property type="project" value="UniProtKB-SubCell"/>
</dbReference>
<evidence type="ECO:0000256" key="4">
    <source>
        <dbReference type="ARBA" id="ARBA00023034"/>
    </source>
</evidence>
<name>A0A7K6PY22_9CORV</name>
<dbReference type="GO" id="GO:0005802">
    <property type="term" value="C:trans-Golgi network"/>
    <property type="evidence" value="ECO:0007669"/>
    <property type="project" value="TreeGrafter"/>
</dbReference>
<dbReference type="AlphaFoldDB" id="A0A7K6PY22"/>
<feature type="non-terminal residue" evidence="8">
    <location>
        <position position="1"/>
    </location>
</feature>
<evidence type="ECO:0000313" key="9">
    <source>
        <dbReference type="Proteomes" id="UP000542689"/>
    </source>
</evidence>
<dbReference type="EMBL" id="VZRS01012276">
    <property type="protein sequence ID" value="NWW66234.1"/>
    <property type="molecule type" value="Genomic_DNA"/>
</dbReference>
<dbReference type="GO" id="GO:0070273">
    <property type="term" value="F:phosphatidylinositol-4-phosphate binding"/>
    <property type="evidence" value="ECO:0007669"/>
    <property type="project" value="InterPro"/>
</dbReference>
<keyword evidence="6" id="KW-0472">Membrane</keyword>
<feature type="compositionally biased region" description="Basic and acidic residues" evidence="7">
    <location>
        <begin position="10"/>
        <end position="31"/>
    </location>
</feature>
<dbReference type="InterPro" id="IPR038261">
    <property type="entry name" value="GPP34-like_sf"/>
</dbReference>
<reference evidence="8 9" key="1">
    <citation type="submission" date="2019-09" db="EMBL/GenBank/DDBJ databases">
        <title>Bird 10,000 Genomes (B10K) Project - Family phase.</title>
        <authorList>
            <person name="Zhang G."/>
        </authorList>
    </citation>
    <scope>NUCLEOTIDE SEQUENCE [LARGE SCALE GENOMIC DNA]</scope>
    <source>
        <strain evidence="8">B10K-DU-029-41</strain>
        <tissue evidence="8">Liver</tissue>
    </source>
</reference>
<evidence type="ECO:0000256" key="3">
    <source>
        <dbReference type="ARBA" id="ARBA00007284"/>
    </source>
</evidence>
<evidence type="ECO:0000256" key="2">
    <source>
        <dbReference type="ARBA" id="ARBA00004546"/>
    </source>
</evidence>
<keyword evidence="5" id="KW-0446">Lipid-binding</keyword>
<sequence>MTTLTHRGRRVEGRNSDKKPDSEEDAATDRDLNEDDPDDSKDIRLTLMEEVLLLGLKDKEGYTSFWNDCISSGLRGGILIELALRGRIRLEPLSLRKKRLLERKVLLKSDAPTGDVLLDETLRHIKATESAETVQTWIELLTG</sequence>
<dbReference type="PANTHER" id="PTHR12704:SF4">
    <property type="entry name" value="GOLGI PHOSPHOPROTEIN 3-LIKE"/>
    <property type="match status" value="1"/>
</dbReference>
<protein>
    <submittedName>
        <fullName evidence="8">GLP3L protein</fullName>
    </submittedName>
</protein>
<dbReference type="GO" id="GO:0006890">
    <property type="term" value="P:retrograde vesicle-mediated transport, Golgi to endoplasmic reticulum"/>
    <property type="evidence" value="ECO:0007669"/>
    <property type="project" value="TreeGrafter"/>
</dbReference>
<dbReference type="GO" id="GO:0043001">
    <property type="term" value="P:Golgi to plasma membrane protein transport"/>
    <property type="evidence" value="ECO:0007669"/>
    <property type="project" value="TreeGrafter"/>
</dbReference>
<accession>A0A7K6PY22</accession>
<comment type="similarity">
    <text evidence="3">Belongs to the GOLPH3/VPS74 family.</text>
</comment>
<keyword evidence="9" id="KW-1185">Reference proteome</keyword>
<feature type="non-terminal residue" evidence="8">
    <location>
        <position position="143"/>
    </location>
</feature>
<evidence type="ECO:0000256" key="7">
    <source>
        <dbReference type="SAM" id="MobiDB-lite"/>
    </source>
</evidence>
<organism evidence="8 9">
    <name type="scientific">Ifrita kowaldi</name>
    <name type="common">blue-capped ifrita</name>
    <dbReference type="NCBI Taxonomy" id="461245"/>
    <lineage>
        <taxon>Eukaryota</taxon>
        <taxon>Metazoa</taxon>
        <taxon>Chordata</taxon>
        <taxon>Craniata</taxon>
        <taxon>Vertebrata</taxon>
        <taxon>Euteleostomi</taxon>
        <taxon>Archelosauria</taxon>
        <taxon>Archosauria</taxon>
        <taxon>Dinosauria</taxon>
        <taxon>Saurischia</taxon>
        <taxon>Theropoda</taxon>
        <taxon>Coelurosauria</taxon>
        <taxon>Aves</taxon>
        <taxon>Neognathae</taxon>
        <taxon>Neoaves</taxon>
        <taxon>Telluraves</taxon>
        <taxon>Australaves</taxon>
        <taxon>Passeriformes</taxon>
        <taxon>Corvoidea</taxon>
        <taxon>Cinclosomatidae</taxon>
        <taxon>Ifrita</taxon>
    </lineage>
</organism>
<comment type="subcellular location">
    <subcellularLocation>
        <location evidence="1">Golgi apparatus</location>
        <location evidence="1">Golgi stack membrane</location>
        <topology evidence="1">Peripheral membrane protein</topology>
        <orientation evidence="1">Cytoplasmic side</orientation>
    </subcellularLocation>
    <subcellularLocation>
        <location evidence="2">Golgi apparatus</location>
        <location evidence="2">trans-Golgi network membrane</location>
        <topology evidence="2">Peripheral membrane protein</topology>
        <orientation evidence="2">Cytoplasmic side</orientation>
    </subcellularLocation>
</comment>
<comment type="caution">
    <text evidence="8">The sequence shown here is derived from an EMBL/GenBank/DDBJ whole genome shotgun (WGS) entry which is preliminary data.</text>
</comment>
<dbReference type="InterPro" id="IPR008628">
    <property type="entry name" value="GPP34-like"/>
</dbReference>
<dbReference type="Pfam" id="PF05719">
    <property type="entry name" value="GPP34"/>
    <property type="match status" value="1"/>
</dbReference>
<evidence type="ECO:0000256" key="5">
    <source>
        <dbReference type="ARBA" id="ARBA00023121"/>
    </source>
</evidence>